<organism evidence="2 3">
    <name type="scientific">Rangifer tarandus platyrhynchus</name>
    <name type="common">Svalbard reindeer</name>
    <dbReference type="NCBI Taxonomy" id="3082113"/>
    <lineage>
        <taxon>Eukaryota</taxon>
        <taxon>Metazoa</taxon>
        <taxon>Chordata</taxon>
        <taxon>Craniata</taxon>
        <taxon>Vertebrata</taxon>
        <taxon>Euteleostomi</taxon>
        <taxon>Mammalia</taxon>
        <taxon>Eutheria</taxon>
        <taxon>Laurasiatheria</taxon>
        <taxon>Artiodactyla</taxon>
        <taxon>Ruminantia</taxon>
        <taxon>Pecora</taxon>
        <taxon>Cervidae</taxon>
        <taxon>Odocoileinae</taxon>
        <taxon>Rangifer</taxon>
    </lineage>
</organism>
<feature type="region of interest" description="Disordered" evidence="1">
    <location>
        <begin position="32"/>
        <end position="200"/>
    </location>
</feature>
<reference evidence="2" key="1">
    <citation type="submission" date="2023-04" db="EMBL/GenBank/DDBJ databases">
        <authorList>
            <consortium name="ELIXIR-Norway"/>
        </authorList>
    </citation>
    <scope>NUCLEOTIDE SEQUENCE [LARGE SCALE GENOMIC DNA]</scope>
</reference>
<proteinExistence type="predicted"/>
<evidence type="ECO:0000313" key="2">
    <source>
        <dbReference type="EMBL" id="CAI9154608.1"/>
    </source>
</evidence>
<protein>
    <submittedName>
        <fullName evidence="2">Uncharacterized protein</fullName>
    </submittedName>
</protein>
<feature type="compositionally biased region" description="Basic and acidic residues" evidence="1">
    <location>
        <begin position="236"/>
        <end position="246"/>
    </location>
</feature>
<feature type="compositionally biased region" description="Pro residues" evidence="1">
    <location>
        <begin position="59"/>
        <end position="71"/>
    </location>
</feature>
<dbReference type="EMBL" id="OX459947">
    <property type="protein sequence ID" value="CAI9154608.1"/>
    <property type="molecule type" value="Genomic_DNA"/>
</dbReference>
<keyword evidence="3" id="KW-1185">Reference proteome</keyword>
<name>A0ABN8Y2F4_RANTA</name>
<feature type="non-terminal residue" evidence="2">
    <location>
        <position position="265"/>
    </location>
</feature>
<dbReference type="Proteomes" id="UP001176941">
    <property type="component" value="Chromosome 11"/>
</dbReference>
<accession>A0ABN8Y2F4</accession>
<evidence type="ECO:0000313" key="3">
    <source>
        <dbReference type="Proteomes" id="UP001176941"/>
    </source>
</evidence>
<feature type="compositionally biased region" description="Basic and acidic residues" evidence="1">
    <location>
        <begin position="147"/>
        <end position="157"/>
    </location>
</feature>
<sequence length="265" mass="26800">MAQACPASAPRERLLAPLRPLGSRLLSAHLSPRAALRPRPPPHGFSAALGSERAARSPPGTPAPAPAPPGARPLGLAAPPERARAPAACAPIALSSSESGCGPGPGSARRGPPPAQPRQLPAPPPRLGDARLREQKADAAGAAGRDTGGERGRDLRGNSDPLEGQAGRGCRGPGSLRLRSAAVPSPTGLGDAPGGGAPAPLVRAGVARAARLGTARQRPGGPQIAGASIHIHAEHLAPRGCAERARTPPPRTWRSETDHPNVQMR</sequence>
<feature type="compositionally biased region" description="Pro residues" evidence="1">
    <location>
        <begin position="111"/>
        <end position="126"/>
    </location>
</feature>
<feature type="non-terminal residue" evidence="2">
    <location>
        <position position="1"/>
    </location>
</feature>
<evidence type="ECO:0000256" key="1">
    <source>
        <dbReference type="SAM" id="MobiDB-lite"/>
    </source>
</evidence>
<feature type="region of interest" description="Disordered" evidence="1">
    <location>
        <begin position="236"/>
        <end position="265"/>
    </location>
</feature>
<gene>
    <name evidence="2" type="ORF">MRATA1EN1_LOCUS3570</name>
</gene>
<feature type="compositionally biased region" description="Low complexity" evidence="1">
    <location>
        <begin position="72"/>
        <end position="110"/>
    </location>
</feature>
<feature type="compositionally biased region" description="Basic and acidic residues" evidence="1">
    <location>
        <begin position="128"/>
        <end position="137"/>
    </location>
</feature>